<feature type="compositionally biased region" description="Low complexity" evidence="1">
    <location>
        <begin position="13"/>
        <end position="22"/>
    </location>
</feature>
<reference evidence="4" key="1">
    <citation type="journal article" date="2019" name="Int. J. Syst. Evol. Microbiol.">
        <title>The Global Catalogue of Microorganisms (GCM) 10K type strain sequencing project: providing services to taxonomists for standard genome sequencing and annotation.</title>
        <authorList>
            <consortium name="The Broad Institute Genomics Platform"/>
            <consortium name="The Broad Institute Genome Sequencing Center for Infectious Disease"/>
            <person name="Wu L."/>
            <person name="Ma J."/>
        </authorList>
    </citation>
    <scope>NUCLEOTIDE SEQUENCE [LARGE SCALE GENOMIC DNA]</scope>
    <source>
        <strain evidence="4">JCM 4788</strain>
    </source>
</reference>
<evidence type="ECO:0000256" key="2">
    <source>
        <dbReference type="SAM" id="Phobius"/>
    </source>
</evidence>
<gene>
    <name evidence="3" type="ORF">GCM10010357_23160</name>
</gene>
<dbReference type="EMBL" id="BAAABX010000023">
    <property type="protein sequence ID" value="GAA0401454.1"/>
    <property type="molecule type" value="Genomic_DNA"/>
</dbReference>
<organism evidence="3 4">
    <name type="scientific">Streptomyces luteireticuli</name>
    <dbReference type="NCBI Taxonomy" id="173858"/>
    <lineage>
        <taxon>Bacteria</taxon>
        <taxon>Bacillati</taxon>
        <taxon>Actinomycetota</taxon>
        <taxon>Actinomycetes</taxon>
        <taxon>Kitasatosporales</taxon>
        <taxon>Streptomycetaceae</taxon>
        <taxon>Streptomyces</taxon>
    </lineage>
</organism>
<accession>A0ABP3IFM3</accession>
<name>A0ABP3IFM3_9ACTN</name>
<feature type="transmembrane region" description="Helical" evidence="2">
    <location>
        <begin position="80"/>
        <end position="101"/>
    </location>
</feature>
<evidence type="ECO:0008006" key="5">
    <source>
        <dbReference type="Google" id="ProtNLM"/>
    </source>
</evidence>
<keyword evidence="4" id="KW-1185">Reference proteome</keyword>
<feature type="transmembrane region" description="Helical" evidence="2">
    <location>
        <begin position="121"/>
        <end position="141"/>
    </location>
</feature>
<keyword evidence="2" id="KW-1133">Transmembrane helix</keyword>
<keyword evidence="2" id="KW-0472">Membrane</keyword>
<feature type="transmembrane region" description="Helical" evidence="2">
    <location>
        <begin position="54"/>
        <end position="73"/>
    </location>
</feature>
<dbReference type="Proteomes" id="UP001500879">
    <property type="component" value="Unassembled WGS sequence"/>
</dbReference>
<proteinExistence type="predicted"/>
<protein>
    <recommendedName>
        <fullName evidence="5">HPP family protein</fullName>
    </recommendedName>
</protein>
<keyword evidence="2" id="KW-0812">Transmembrane</keyword>
<dbReference type="RefSeq" id="WP_344022834.1">
    <property type="nucleotide sequence ID" value="NZ_BAAABX010000023.1"/>
</dbReference>
<feature type="region of interest" description="Disordered" evidence="1">
    <location>
        <begin position="1"/>
        <end position="25"/>
    </location>
</feature>
<evidence type="ECO:0000313" key="3">
    <source>
        <dbReference type="EMBL" id="GAA0401454.1"/>
    </source>
</evidence>
<comment type="caution">
    <text evidence="3">The sequence shown here is derived from an EMBL/GenBank/DDBJ whole genome shotgun (WGS) entry which is preliminary data.</text>
</comment>
<evidence type="ECO:0000313" key="4">
    <source>
        <dbReference type="Proteomes" id="UP001500879"/>
    </source>
</evidence>
<sequence length="153" mass="15193">MAEHRATAPAPPRIRASRAPARTGTRIRGGVPTAVALLLPPALGACADVARGTGPGWGVAVGAVAGALWATLLATARGGLGWVVPAPPLVVAAATVATSLPPGDSPLATEAVRWALDGFPVMAAAEGAVLAVLAVHGVRVLRGRRTGGKDLRD</sequence>
<evidence type="ECO:0000256" key="1">
    <source>
        <dbReference type="SAM" id="MobiDB-lite"/>
    </source>
</evidence>